<organism evidence="4 5">
    <name type="scientific">Trifolium subterraneum</name>
    <name type="common">Subterranean clover</name>
    <dbReference type="NCBI Taxonomy" id="3900"/>
    <lineage>
        <taxon>Eukaryota</taxon>
        <taxon>Viridiplantae</taxon>
        <taxon>Streptophyta</taxon>
        <taxon>Embryophyta</taxon>
        <taxon>Tracheophyta</taxon>
        <taxon>Spermatophyta</taxon>
        <taxon>Magnoliopsida</taxon>
        <taxon>eudicotyledons</taxon>
        <taxon>Gunneridae</taxon>
        <taxon>Pentapetalae</taxon>
        <taxon>rosids</taxon>
        <taxon>fabids</taxon>
        <taxon>Fabales</taxon>
        <taxon>Fabaceae</taxon>
        <taxon>Papilionoideae</taxon>
        <taxon>50 kb inversion clade</taxon>
        <taxon>NPAAA clade</taxon>
        <taxon>Hologalegina</taxon>
        <taxon>IRL clade</taxon>
        <taxon>Trifolieae</taxon>
        <taxon>Trifolium</taxon>
    </lineage>
</organism>
<dbReference type="InterPro" id="IPR002562">
    <property type="entry name" value="3'-5'_exonuclease_dom"/>
</dbReference>
<gene>
    <name evidence="4" type="ORF">TSUD_409620</name>
</gene>
<dbReference type="GO" id="GO:0003676">
    <property type="term" value="F:nucleic acid binding"/>
    <property type="evidence" value="ECO:0007669"/>
    <property type="project" value="InterPro"/>
</dbReference>
<dbReference type="GO" id="GO:0005634">
    <property type="term" value="C:nucleus"/>
    <property type="evidence" value="ECO:0007669"/>
    <property type="project" value="TreeGrafter"/>
</dbReference>
<keyword evidence="2" id="KW-0378">Hydrolase</keyword>
<dbReference type="InterPro" id="IPR051132">
    <property type="entry name" value="3-5_Exonuclease_domain"/>
</dbReference>
<sequence>MPSIVNSKSFNTHDVYTVNLNGNEIKVTVTAVSSVVRKWLQATLYLRRRYIYKNRLIVGLGVNWTPGAGIHDPPADTLQICIGRRCLIFQLTHATFVPKNLRDFLKNPDHIFVGFWNNSDRRKLESSDHDLKMEEDPLDMRHYAVAKDPADNENLRRASVNEIVEKCLGYEIEQSGEIARSDWNVNVLSDEQVVYASVDAYCAFCIGKNVRIWRFT</sequence>
<dbReference type="InterPro" id="IPR012337">
    <property type="entry name" value="RNaseH-like_sf"/>
</dbReference>
<feature type="domain" description="3'-5' exonuclease" evidence="3">
    <location>
        <begin position="79"/>
        <end position="205"/>
    </location>
</feature>
<dbReference type="InterPro" id="IPR036397">
    <property type="entry name" value="RNaseH_sf"/>
</dbReference>
<evidence type="ECO:0000256" key="2">
    <source>
        <dbReference type="ARBA" id="ARBA00022801"/>
    </source>
</evidence>
<evidence type="ECO:0000313" key="5">
    <source>
        <dbReference type="Proteomes" id="UP000242715"/>
    </source>
</evidence>
<accession>A0A2Z6PU36</accession>
<dbReference type="Proteomes" id="UP000242715">
    <property type="component" value="Unassembled WGS sequence"/>
</dbReference>
<protein>
    <recommendedName>
        <fullName evidence="3">3'-5' exonuclease domain-containing protein</fullName>
    </recommendedName>
</protein>
<dbReference type="CDD" id="cd06141">
    <property type="entry name" value="WRN_exo"/>
    <property type="match status" value="1"/>
</dbReference>
<reference evidence="5" key="1">
    <citation type="journal article" date="2017" name="Front. Plant Sci.">
        <title>Climate Clever Clovers: New Paradigm to Reduce the Environmental Footprint of Ruminants by Breeding Low Methanogenic Forages Utilizing Haplotype Variation.</title>
        <authorList>
            <person name="Kaur P."/>
            <person name="Appels R."/>
            <person name="Bayer P.E."/>
            <person name="Keeble-Gagnere G."/>
            <person name="Wang J."/>
            <person name="Hirakawa H."/>
            <person name="Shirasawa K."/>
            <person name="Vercoe P."/>
            <person name="Stefanova K."/>
            <person name="Durmic Z."/>
            <person name="Nichols P."/>
            <person name="Revell C."/>
            <person name="Isobe S.N."/>
            <person name="Edwards D."/>
            <person name="Erskine W."/>
        </authorList>
    </citation>
    <scope>NUCLEOTIDE SEQUENCE [LARGE SCALE GENOMIC DNA]</scope>
    <source>
        <strain evidence="5">cv. Daliak</strain>
    </source>
</reference>
<dbReference type="GO" id="GO:0008408">
    <property type="term" value="F:3'-5' exonuclease activity"/>
    <property type="evidence" value="ECO:0007669"/>
    <property type="project" value="InterPro"/>
</dbReference>
<dbReference type="OrthoDB" id="10261556at2759"/>
<evidence type="ECO:0000313" key="4">
    <source>
        <dbReference type="EMBL" id="GAU50477.1"/>
    </source>
</evidence>
<name>A0A2Z6PU36_TRISU</name>
<evidence type="ECO:0000259" key="3">
    <source>
        <dbReference type="Pfam" id="PF01612"/>
    </source>
</evidence>
<dbReference type="Pfam" id="PF01612">
    <property type="entry name" value="DNA_pol_A_exo1"/>
    <property type="match status" value="1"/>
</dbReference>
<dbReference type="PANTHER" id="PTHR13620:SF59">
    <property type="entry name" value="POLYNUCLEOTIDYL TRANSFERASE, RIBONUCLEASE H-LIKE SUPERFAMILY PROTEIN"/>
    <property type="match status" value="1"/>
</dbReference>
<dbReference type="EMBL" id="DF974777">
    <property type="protein sequence ID" value="GAU50477.1"/>
    <property type="molecule type" value="Genomic_DNA"/>
</dbReference>
<dbReference type="AlphaFoldDB" id="A0A2Z6PU36"/>
<proteinExistence type="predicted"/>
<dbReference type="PANTHER" id="PTHR13620">
    <property type="entry name" value="3-5 EXONUCLEASE"/>
    <property type="match status" value="1"/>
</dbReference>
<evidence type="ECO:0000256" key="1">
    <source>
        <dbReference type="ARBA" id="ARBA00022722"/>
    </source>
</evidence>
<keyword evidence="5" id="KW-1185">Reference proteome</keyword>
<dbReference type="GO" id="GO:0006139">
    <property type="term" value="P:nucleobase-containing compound metabolic process"/>
    <property type="evidence" value="ECO:0007669"/>
    <property type="project" value="InterPro"/>
</dbReference>
<keyword evidence="1" id="KW-0540">Nuclease</keyword>
<dbReference type="SUPFAM" id="SSF53098">
    <property type="entry name" value="Ribonuclease H-like"/>
    <property type="match status" value="1"/>
</dbReference>
<dbReference type="Gene3D" id="3.30.420.10">
    <property type="entry name" value="Ribonuclease H-like superfamily/Ribonuclease H"/>
    <property type="match status" value="1"/>
</dbReference>
<dbReference type="GO" id="GO:0005737">
    <property type="term" value="C:cytoplasm"/>
    <property type="evidence" value="ECO:0007669"/>
    <property type="project" value="TreeGrafter"/>
</dbReference>